<feature type="compositionally biased region" description="Basic and acidic residues" evidence="1">
    <location>
        <begin position="78"/>
        <end position="87"/>
    </location>
</feature>
<organism evidence="2 3">
    <name type="scientific">Eumeta variegata</name>
    <name type="common">Bagworm moth</name>
    <name type="synonym">Eumeta japonica</name>
    <dbReference type="NCBI Taxonomy" id="151549"/>
    <lineage>
        <taxon>Eukaryota</taxon>
        <taxon>Metazoa</taxon>
        <taxon>Ecdysozoa</taxon>
        <taxon>Arthropoda</taxon>
        <taxon>Hexapoda</taxon>
        <taxon>Insecta</taxon>
        <taxon>Pterygota</taxon>
        <taxon>Neoptera</taxon>
        <taxon>Endopterygota</taxon>
        <taxon>Lepidoptera</taxon>
        <taxon>Glossata</taxon>
        <taxon>Ditrysia</taxon>
        <taxon>Tineoidea</taxon>
        <taxon>Psychidae</taxon>
        <taxon>Oiketicinae</taxon>
        <taxon>Eumeta</taxon>
    </lineage>
</organism>
<feature type="region of interest" description="Disordered" evidence="1">
    <location>
        <begin position="142"/>
        <end position="171"/>
    </location>
</feature>
<comment type="caution">
    <text evidence="2">The sequence shown here is derived from an EMBL/GenBank/DDBJ whole genome shotgun (WGS) entry which is preliminary data.</text>
</comment>
<dbReference type="Proteomes" id="UP000299102">
    <property type="component" value="Unassembled WGS sequence"/>
</dbReference>
<proteinExistence type="predicted"/>
<dbReference type="OrthoDB" id="7452992at2759"/>
<keyword evidence="3" id="KW-1185">Reference proteome</keyword>
<reference evidence="2 3" key="1">
    <citation type="journal article" date="2019" name="Commun. Biol.">
        <title>The bagworm genome reveals a unique fibroin gene that provides high tensile strength.</title>
        <authorList>
            <person name="Kono N."/>
            <person name="Nakamura H."/>
            <person name="Ohtoshi R."/>
            <person name="Tomita M."/>
            <person name="Numata K."/>
            <person name="Arakawa K."/>
        </authorList>
    </citation>
    <scope>NUCLEOTIDE SEQUENCE [LARGE SCALE GENOMIC DNA]</scope>
</reference>
<feature type="region of interest" description="Disordered" evidence="1">
    <location>
        <begin position="74"/>
        <end position="99"/>
    </location>
</feature>
<evidence type="ECO:0000313" key="3">
    <source>
        <dbReference type="Proteomes" id="UP000299102"/>
    </source>
</evidence>
<dbReference type="AlphaFoldDB" id="A0A4C1ZZ75"/>
<evidence type="ECO:0000256" key="1">
    <source>
        <dbReference type="SAM" id="MobiDB-lite"/>
    </source>
</evidence>
<accession>A0A4C1ZZ75</accession>
<feature type="compositionally biased region" description="Basic and acidic residues" evidence="1">
    <location>
        <begin position="160"/>
        <end position="171"/>
    </location>
</feature>
<evidence type="ECO:0000313" key="2">
    <source>
        <dbReference type="EMBL" id="GBP92299.1"/>
    </source>
</evidence>
<protein>
    <submittedName>
        <fullName evidence="2">Uncharacterized protein</fullName>
    </submittedName>
</protein>
<sequence length="171" mass="19850">MATTSQLVDLGGLIASYDGNPLTIYGFINDVERIMVISGGENPQNLARITSKITEKAREQLSVHPYDGTWNGVKHSSPKCEDHERPYNEVSQYRKHGKRPTDQYIKGRIVRELFNHELRHDNDVIYDYEGNAYRHICEPPTAGYTLRNHNGDSEEEYEENFYKEREKNDDK</sequence>
<gene>
    <name evidence="2" type="ORF">EVAR_103698_1</name>
</gene>
<dbReference type="EMBL" id="BGZK01002259">
    <property type="protein sequence ID" value="GBP92299.1"/>
    <property type="molecule type" value="Genomic_DNA"/>
</dbReference>
<name>A0A4C1ZZ75_EUMVA</name>